<evidence type="ECO:0000259" key="2">
    <source>
        <dbReference type="Pfam" id="PF13837"/>
    </source>
</evidence>
<accession>A0ABR0W3E1</accession>
<reference evidence="3 4" key="1">
    <citation type="journal article" date="2021" name="Comput. Struct. Biotechnol. J.">
        <title>De novo genome assembly of the potent medicinal plant Rehmannia glutinosa using nanopore technology.</title>
        <authorList>
            <person name="Ma L."/>
            <person name="Dong C."/>
            <person name="Song C."/>
            <person name="Wang X."/>
            <person name="Zheng X."/>
            <person name="Niu Y."/>
            <person name="Chen S."/>
            <person name="Feng W."/>
        </authorList>
    </citation>
    <scope>NUCLEOTIDE SEQUENCE [LARGE SCALE GENOMIC DNA]</scope>
    <source>
        <strain evidence="3">DH-2019</strain>
    </source>
</reference>
<feature type="compositionally biased region" description="Low complexity" evidence="1">
    <location>
        <begin position="22"/>
        <end position="32"/>
    </location>
</feature>
<feature type="domain" description="Myb/SANT-like DNA-binding" evidence="2">
    <location>
        <begin position="59"/>
        <end position="144"/>
    </location>
</feature>
<feature type="compositionally biased region" description="Acidic residues" evidence="1">
    <location>
        <begin position="275"/>
        <end position="299"/>
    </location>
</feature>
<sequence>MASSPSASPPPGPLPHHPPPQSQSHSPSLSVLPKHESFLLPLPGSRPTSPPKKSPPLPWTHQETLALIQAYQDKWYSLKKGQLKSFQWEEVSVTVAARCGYDEQSKTSTQCRHKIEKLRKRYRSELQKPYPNNSWQYFKLMDQMERGPMPLNARPIAVVKSFPNNANSNSHNSINITHVYGSLYSSSADYYNNDYGDGGGSDASDEKWNGDHGLEAETGNKSNSINYFVRGDVMSGVRSAKRVAMEGGFRGVRTRVERVLRNPINGKQKQYYDGDVSDDGDDDDDENDHGDDVKEEGEEGGGGMEFAATIRGFAEQFIGMENKKIEMLRETERYRMEMENKRMEMIHEAQRKIIDTIDRAFGAHKKAKMSQET</sequence>
<dbReference type="InterPro" id="IPR044822">
    <property type="entry name" value="Myb_DNA-bind_4"/>
</dbReference>
<dbReference type="Gene3D" id="1.10.10.60">
    <property type="entry name" value="Homeodomain-like"/>
    <property type="match status" value="1"/>
</dbReference>
<comment type="caution">
    <text evidence="3">The sequence shown here is derived from an EMBL/GenBank/DDBJ whole genome shotgun (WGS) entry which is preliminary data.</text>
</comment>
<dbReference type="EMBL" id="JABTTQ020000054">
    <property type="protein sequence ID" value="KAK6141832.1"/>
    <property type="molecule type" value="Genomic_DNA"/>
</dbReference>
<dbReference type="SMART" id="SM00595">
    <property type="entry name" value="MADF"/>
    <property type="match status" value="1"/>
</dbReference>
<organism evidence="3 4">
    <name type="scientific">Rehmannia glutinosa</name>
    <name type="common">Chinese foxglove</name>
    <dbReference type="NCBI Taxonomy" id="99300"/>
    <lineage>
        <taxon>Eukaryota</taxon>
        <taxon>Viridiplantae</taxon>
        <taxon>Streptophyta</taxon>
        <taxon>Embryophyta</taxon>
        <taxon>Tracheophyta</taxon>
        <taxon>Spermatophyta</taxon>
        <taxon>Magnoliopsida</taxon>
        <taxon>eudicotyledons</taxon>
        <taxon>Gunneridae</taxon>
        <taxon>Pentapetalae</taxon>
        <taxon>asterids</taxon>
        <taxon>lamiids</taxon>
        <taxon>Lamiales</taxon>
        <taxon>Orobanchaceae</taxon>
        <taxon>Rehmannieae</taxon>
        <taxon>Rehmannia</taxon>
    </lineage>
</organism>
<feature type="compositionally biased region" description="Pro residues" evidence="1">
    <location>
        <begin position="48"/>
        <end position="58"/>
    </location>
</feature>
<gene>
    <name evidence="3" type="ORF">DH2020_024428</name>
</gene>
<feature type="compositionally biased region" description="Pro residues" evidence="1">
    <location>
        <begin position="7"/>
        <end position="21"/>
    </location>
</feature>
<dbReference type="PANTHER" id="PTHR31307">
    <property type="entry name" value="TRIHELIX TRANSCRIPTION FACTOR ASIL2"/>
    <property type="match status" value="1"/>
</dbReference>
<evidence type="ECO:0000313" key="3">
    <source>
        <dbReference type="EMBL" id="KAK6141832.1"/>
    </source>
</evidence>
<proteinExistence type="predicted"/>
<dbReference type="Proteomes" id="UP001318860">
    <property type="component" value="Unassembled WGS sequence"/>
</dbReference>
<feature type="region of interest" description="Disordered" evidence="1">
    <location>
        <begin position="263"/>
        <end position="304"/>
    </location>
</feature>
<feature type="region of interest" description="Disordered" evidence="1">
    <location>
        <begin position="1"/>
        <end position="59"/>
    </location>
</feature>
<name>A0ABR0W3E1_REHGL</name>
<protein>
    <recommendedName>
        <fullName evidence="2">Myb/SANT-like DNA-binding domain-containing protein</fullName>
    </recommendedName>
</protein>
<evidence type="ECO:0000256" key="1">
    <source>
        <dbReference type="SAM" id="MobiDB-lite"/>
    </source>
</evidence>
<dbReference type="Pfam" id="PF13837">
    <property type="entry name" value="Myb_DNA-bind_4"/>
    <property type="match status" value="1"/>
</dbReference>
<dbReference type="PANTHER" id="PTHR31307:SF3">
    <property type="entry name" value="HOMEODOMAIN-LIKE SUPERFAMILY PROTEIN"/>
    <property type="match status" value="1"/>
</dbReference>
<keyword evidence="4" id="KW-1185">Reference proteome</keyword>
<evidence type="ECO:0000313" key="4">
    <source>
        <dbReference type="Proteomes" id="UP001318860"/>
    </source>
</evidence>
<dbReference type="InterPro" id="IPR044823">
    <property type="entry name" value="ASIL1/2-like"/>
</dbReference>